<comment type="caution">
    <text evidence="1">The sequence shown here is derived from an EMBL/GenBank/DDBJ whole genome shotgun (WGS) entry which is preliminary data.</text>
</comment>
<dbReference type="Proteomes" id="UP000004846">
    <property type="component" value="Unassembled WGS sequence"/>
</dbReference>
<evidence type="ECO:0000313" key="2">
    <source>
        <dbReference type="Proteomes" id="UP000004846"/>
    </source>
</evidence>
<proteinExistence type="predicted"/>
<gene>
    <name evidence="1" type="ORF">HMPREF9498_03256</name>
</gene>
<reference evidence="1 2" key="1">
    <citation type="submission" date="2010-07" db="EMBL/GenBank/DDBJ databases">
        <authorList>
            <person name="Sid Ahmed O."/>
        </authorList>
    </citation>
    <scope>NUCLEOTIDE SEQUENCE [LARGE SCALE GENOMIC DNA]</scope>
    <source>
        <strain evidence="1 2">TX4248</strain>
    </source>
</reference>
<dbReference type="HOGENOM" id="CLU_143382_0_0_9"/>
<dbReference type="AlphaFoldDB" id="A0A125W234"/>
<organism evidence="1 2">
    <name type="scientific">Enterococcus faecalis TX4248</name>
    <dbReference type="NCBI Taxonomy" id="749495"/>
    <lineage>
        <taxon>Bacteria</taxon>
        <taxon>Bacillati</taxon>
        <taxon>Bacillota</taxon>
        <taxon>Bacilli</taxon>
        <taxon>Lactobacillales</taxon>
        <taxon>Enterococcaceae</taxon>
        <taxon>Enterococcus</taxon>
    </lineage>
</organism>
<dbReference type="PROSITE" id="PS51257">
    <property type="entry name" value="PROKAR_LIPOPROTEIN"/>
    <property type="match status" value="1"/>
</dbReference>
<protein>
    <submittedName>
        <fullName evidence="1">Peptidase propeptide and YPEB domain protein</fullName>
    </submittedName>
</protein>
<sequence>MLNKKKRGNFMLKKPFLLFFSLLGAIFILASCGIGKDAVTDTKYKVSLQQAAEIYEKEAGNSKPLVNVQFDTEPASDYSYIFTNDTETLYVNPETGKVTKNTEANQLGENETAFSAAEVKELGAVNDVLAKAKKEVGGLSPRILTWKLTKNNNKLVYTVDVKTTTADEKVTLDANE</sequence>
<evidence type="ECO:0000313" key="1">
    <source>
        <dbReference type="EMBL" id="EFM81317.1"/>
    </source>
</evidence>
<accession>A0A125W234</accession>
<name>A0A125W234_ENTFL</name>
<dbReference type="EMBL" id="AEBR01000110">
    <property type="protein sequence ID" value="EFM81317.1"/>
    <property type="molecule type" value="Genomic_DNA"/>
</dbReference>